<dbReference type="Proteomes" id="UP000823388">
    <property type="component" value="Chromosome 4N"/>
</dbReference>
<feature type="region of interest" description="Disordered" evidence="1">
    <location>
        <begin position="69"/>
        <end position="112"/>
    </location>
</feature>
<dbReference type="EMBL" id="CM029044">
    <property type="protein sequence ID" value="KAG2606939.1"/>
    <property type="molecule type" value="Genomic_DNA"/>
</dbReference>
<sequence>MHSFTQQNCKVYPLVDPHPQVCVSSEAVLLPKHPNIKDSNRFLSSAIHTQPQNEACKEATDRRGLVARPQISTPRAVQPKTRRSCIAPARAPPDACRRGDREPPPCPARTEP</sequence>
<dbReference type="AlphaFoldDB" id="A0A8T0TFZ1"/>
<gene>
    <name evidence="2" type="ORF">PVAP13_4NG197511</name>
</gene>
<reference evidence="2" key="1">
    <citation type="submission" date="2020-05" db="EMBL/GenBank/DDBJ databases">
        <title>WGS assembly of Panicum virgatum.</title>
        <authorList>
            <person name="Lovell J.T."/>
            <person name="Jenkins J."/>
            <person name="Shu S."/>
            <person name="Juenger T.E."/>
            <person name="Schmutz J."/>
        </authorList>
    </citation>
    <scope>NUCLEOTIDE SEQUENCE</scope>
    <source>
        <strain evidence="2">AP13</strain>
    </source>
</reference>
<protein>
    <submittedName>
        <fullName evidence="2">Uncharacterized protein</fullName>
    </submittedName>
</protein>
<proteinExistence type="predicted"/>
<evidence type="ECO:0000313" key="2">
    <source>
        <dbReference type="EMBL" id="KAG2606939.1"/>
    </source>
</evidence>
<accession>A0A8T0TFZ1</accession>
<keyword evidence="3" id="KW-1185">Reference proteome</keyword>
<evidence type="ECO:0000313" key="3">
    <source>
        <dbReference type="Proteomes" id="UP000823388"/>
    </source>
</evidence>
<comment type="caution">
    <text evidence="2">The sequence shown here is derived from an EMBL/GenBank/DDBJ whole genome shotgun (WGS) entry which is preliminary data.</text>
</comment>
<name>A0A8T0TFZ1_PANVG</name>
<evidence type="ECO:0000256" key="1">
    <source>
        <dbReference type="SAM" id="MobiDB-lite"/>
    </source>
</evidence>
<organism evidence="2 3">
    <name type="scientific">Panicum virgatum</name>
    <name type="common">Blackwell switchgrass</name>
    <dbReference type="NCBI Taxonomy" id="38727"/>
    <lineage>
        <taxon>Eukaryota</taxon>
        <taxon>Viridiplantae</taxon>
        <taxon>Streptophyta</taxon>
        <taxon>Embryophyta</taxon>
        <taxon>Tracheophyta</taxon>
        <taxon>Spermatophyta</taxon>
        <taxon>Magnoliopsida</taxon>
        <taxon>Liliopsida</taxon>
        <taxon>Poales</taxon>
        <taxon>Poaceae</taxon>
        <taxon>PACMAD clade</taxon>
        <taxon>Panicoideae</taxon>
        <taxon>Panicodae</taxon>
        <taxon>Paniceae</taxon>
        <taxon>Panicinae</taxon>
        <taxon>Panicum</taxon>
        <taxon>Panicum sect. Hiantes</taxon>
    </lineage>
</organism>